<dbReference type="OrthoDB" id="5288421at2"/>
<keyword evidence="1" id="KW-0482">Metalloprotease</keyword>
<accession>A0A1W6YJJ3</accession>
<dbReference type="Pfam" id="PF07171">
    <property type="entry name" value="MlrC_C"/>
    <property type="match status" value="1"/>
</dbReference>
<organism evidence="4 5">
    <name type="scientific">Bordetella genomosp. 8</name>
    <dbReference type="NCBI Taxonomy" id="1416806"/>
    <lineage>
        <taxon>Bacteria</taxon>
        <taxon>Pseudomonadati</taxon>
        <taxon>Pseudomonadota</taxon>
        <taxon>Betaproteobacteria</taxon>
        <taxon>Burkholderiales</taxon>
        <taxon>Alcaligenaceae</taxon>
        <taxon>Bordetella</taxon>
    </lineage>
</organism>
<keyword evidence="1" id="KW-0645">Protease</keyword>
<dbReference type="KEGG" id="bgv:CAL12_10710"/>
<evidence type="ECO:0000259" key="3">
    <source>
        <dbReference type="Pfam" id="PF07364"/>
    </source>
</evidence>
<dbReference type="GO" id="GO:0008237">
    <property type="term" value="F:metallopeptidase activity"/>
    <property type="evidence" value="ECO:0007669"/>
    <property type="project" value="UniProtKB-KW"/>
</dbReference>
<gene>
    <name evidence="4" type="ORF">CAL12_10710</name>
</gene>
<dbReference type="EMBL" id="CP021108">
    <property type="protein sequence ID" value="ARP81265.1"/>
    <property type="molecule type" value="Genomic_DNA"/>
</dbReference>
<protein>
    <recommendedName>
        <fullName evidence="1">Microcystinase C</fullName>
        <shortName evidence="1">MlrC</shortName>
    </recommendedName>
</protein>
<comment type="function">
    <text evidence="1">Involved in peptidolytic degradation of cyclic heptapeptide hepatotoxin microcystin (MC).</text>
</comment>
<keyword evidence="1" id="KW-0378">Hydrolase</keyword>
<feature type="domain" description="Microcystin LR degradation protein MlrC C-terminal" evidence="2">
    <location>
        <begin position="304"/>
        <end position="481"/>
    </location>
</feature>
<dbReference type="Pfam" id="PF07364">
    <property type="entry name" value="DUF1485"/>
    <property type="match status" value="1"/>
</dbReference>
<dbReference type="InterPro" id="IPR009197">
    <property type="entry name" value="MlrC"/>
</dbReference>
<dbReference type="GO" id="GO:0006508">
    <property type="term" value="P:proteolysis"/>
    <property type="evidence" value="ECO:0007669"/>
    <property type="project" value="UniProtKB-KW"/>
</dbReference>
<evidence type="ECO:0000259" key="2">
    <source>
        <dbReference type="Pfam" id="PF07171"/>
    </source>
</evidence>
<feature type="domain" description="Microcystin LR degradation protein MlrC N-terminal" evidence="3">
    <location>
        <begin position="4"/>
        <end position="292"/>
    </location>
</feature>
<reference evidence="4 5" key="1">
    <citation type="submission" date="2017-05" db="EMBL/GenBank/DDBJ databases">
        <title>Complete and WGS of Bordetella genogroups.</title>
        <authorList>
            <person name="Spilker T."/>
            <person name="LiPuma J."/>
        </authorList>
    </citation>
    <scope>NUCLEOTIDE SEQUENCE [LARGE SCALE GENOMIC DNA]</scope>
    <source>
        <strain evidence="4 5">AU19157</strain>
    </source>
</reference>
<evidence type="ECO:0000256" key="1">
    <source>
        <dbReference type="PIRNR" id="PIRNR012702"/>
    </source>
</evidence>
<comment type="similarity">
    <text evidence="1">Belongs to the peptidase M81 family.</text>
</comment>
<name>A0A1W6YJJ3_9BORD</name>
<sequence length="494" mass="52416">MALRILSAQISHETNTFSTTPTTLESFRLRTFWLGADVARNMRGTKTELGAHIDAAEKYGWELVQPIIAHATPAGRVTKATWEFFVKTICEAAEGVDGVLLALHGAMVVEDIDDAEGELLSILRRQLGDSVPVSVSLDMHANVSQRMADLSNAIVTYRTYPHVDHYPTGLLAAELLDRMLSTGERFQVAYLQPATLDGCDFGRTHADATVMPSLLAQADAIQAASPDIQAIAVCAGFPWSDIESVGPSVCVTGRGGVDALKALATPIADGIWATRHMRSVRYASIEEAVDQASRAPEGGPPLVIGDATDNPGQGAPGNNVALLEAFLAAGIAGVAVACVSDPAAARACIAAGEGSTVTLELGSLSGQRRVPLKVTGTVTLTNEDARFVISGTMRKGLEMSLGATAVLQVEGITVIIATANLQVIDLEILRCVGLRPEGFRVLVVKSQQHFRNAFTPIASSVMIVDAKGAVSPDLTHLDYKNTRRPIWPLDSFSE</sequence>
<keyword evidence="1" id="KW-0479">Metal-binding</keyword>
<proteinExistence type="inferred from homology"/>
<dbReference type="InterPro" id="IPR010799">
    <property type="entry name" value="MlrC_C"/>
</dbReference>
<keyword evidence="5" id="KW-1185">Reference proteome</keyword>
<dbReference type="AlphaFoldDB" id="A0A1W6YJJ3"/>
<dbReference type="RefSeq" id="WP_086064461.1">
    <property type="nucleotide sequence ID" value="NZ_CP021108.1"/>
</dbReference>
<dbReference type="PIRSF" id="PIRSF012702">
    <property type="entry name" value="UCP012702"/>
    <property type="match status" value="1"/>
</dbReference>
<dbReference type="STRING" id="1416806.CAL12_10710"/>
<comment type="cofactor">
    <cofactor evidence="1">
        <name>Zn(2+)</name>
        <dbReference type="ChEBI" id="CHEBI:29105"/>
    </cofactor>
    <text evidence="1">Binds 1 zinc ion per subunit.</text>
</comment>
<evidence type="ECO:0000313" key="4">
    <source>
        <dbReference type="EMBL" id="ARP81265.1"/>
    </source>
</evidence>
<dbReference type="Proteomes" id="UP000194151">
    <property type="component" value="Chromosome"/>
</dbReference>
<dbReference type="InterPro" id="IPR015995">
    <property type="entry name" value="MlrC_N"/>
</dbReference>
<evidence type="ECO:0000313" key="5">
    <source>
        <dbReference type="Proteomes" id="UP000194151"/>
    </source>
</evidence>
<dbReference type="GO" id="GO:0046872">
    <property type="term" value="F:metal ion binding"/>
    <property type="evidence" value="ECO:0007669"/>
    <property type="project" value="UniProtKB-KW"/>
</dbReference>